<dbReference type="InterPro" id="IPR029063">
    <property type="entry name" value="SAM-dependent_MTases_sf"/>
</dbReference>
<proteinExistence type="predicted"/>
<evidence type="ECO:0000259" key="2">
    <source>
        <dbReference type="SMART" id="SM00828"/>
    </source>
</evidence>
<organism evidence="3 4">
    <name type="scientific">Petropleomorpha daqingensis</name>
    <dbReference type="NCBI Taxonomy" id="2026353"/>
    <lineage>
        <taxon>Bacteria</taxon>
        <taxon>Bacillati</taxon>
        <taxon>Actinomycetota</taxon>
        <taxon>Actinomycetes</taxon>
        <taxon>Geodermatophilales</taxon>
        <taxon>Geodermatophilaceae</taxon>
        <taxon>Petropleomorpha</taxon>
    </lineage>
</organism>
<dbReference type="InterPro" id="IPR036390">
    <property type="entry name" value="WH_DNA-bd_sf"/>
</dbReference>
<dbReference type="AlphaFoldDB" id="A0A853CA54"/>
<comment type="caution">
    <text evidence="3">The sequence shown here is derived from an EMBL/GenBank/DDBJ whole genome shotgun (WGS) entry which is preliminary data.</text>
</comment>
<dbReference type="RefSeq" id="WP_179714827.1">
    <property type="nucleotide sequence ID" value="NZ_JACBZT010000001.1"/>
</dbReference>
<dbReference type="GO" id="GO:0008168">
    <property type="term" value="F:methyltransferase activity"/>
    <property type="evidence" value="ECO:0007669"/>
    <property type="project" value="UniProtKB-KW"/>
</dbReference>
<dbReference type="InterPro" id="IPR020803">
    <property type="entry name" value="MeTfrase_dom"/>
</dbReference>
<sequence>MTTTTPAPTADPAAVESFVGRALGDLAGTMTVLLATLGDRLGLFRALADAGPLTDAELAERTGIDVRYAREWLAGMTAAGYLRIDGTGGYELPAEHVPVVAQEDGPVFFAGVWQEIAGTLPHLDAIATAFRSGGGVPPEEYGTGFWQGIERFSGTWFANQLLPVWIPAMPAVAALLERGADVADVGCGAGRALVTLAQAYPNGRYVGFDAVPANVERARRSAAEAGVADRVRFEVRDAAAGLPDRYDVVVTFDVVHDAADPLALLRSIRTALRPGGRYVCLDINASESVAENVGPLGTVFYGFSILYCMTSSLAVGGAGLGTCGLPEPVAVELGRQAGFASFRRVPLDNPFNILYEATP</sequence>
<dbReference type="EMBL" id="JACBZT010000001">
    <property type="protein sequence ID" value="NYJ04059.1"/>
    <property type="molecule type" value="Genomic_DNA"/>
</dbReference>
<dbReference type="SMART" id="SM00828">
    <property type="entry name" value="PKS_MT"/>
    <property type="match status" value="1"/>
</dbReference>
<keyword evidence="1 3" id="KW-0808">Transferase</keyword>
<name>A0A853CA54_9ACTN</name>
<protein>
    <submittedName>
        <fullName evidence="3">SAM-dependent methyltransferase</fullName>
    </submittedName>
</protein>
<dbReference type="Pfam" id="PF21320">
    <property type="entry name" value="WHD_Rv2258c"/>
    <property type="match status" value="1"/>
</dbReference>
<dbReference type="InterPro" id="IPR025714">
    <property type="entry name" value="Methyltranfer_dom"/>
</dbReference>
<dbReference type="SUPFAM" id="SSF53335">
    <property type="entry name" value="S-adenosyl-L-methionine-dependent methyltransferases"/>
    <property type="match status" value="1"/>
</dbReference>
<accession>A0A853CA54</accession>
<feature type="domain" description="Polyketide synthase-like methyltransferase" evidence="2">
    <location>
        <begin position="158"/>
        <end position="359"/>
    </location>
</feature>
<dbReference type="PANTHER" id="PTHR45128:SF2">
    <property type="entry name" value="METHYLTRANSFERASE DOMAIN-CONTAINING PROTEIN"/>
    <property type="match status" value="1"/>
</dbReference>
<dbReference type="InterPro" id="IPR048711">
    <property type="entry name" value="WHD_Rv2258c"/>
</dbReference>
<dbReference type="CDD" id="cd02440">
    <property type="entry name" value="AdoMet_MTases"/>
    <property type="match status" value="1"/>
</dbReference>
<dbReference type="SUPFAM" id="SSF46785">
    <property type="entry name" value="Winged helix' DNA-binding domain"/>
    <property type="match status" value="1"/>
</dbReference>
<dbReference type="Pfam" id="PF13847">
    <property type="entry name" value="Methyltransf_31"/>
    <property type="match status" value="1"/>
</dbReference>
<dbReference type="InterPro" id="IPR036388">
    <property type="entry name" value="WH-like_DNA-bd_sf"/>
</dbReference>
<evidence type="ECO:0000313" key="4">
    <source>
        <dbReference type="Proteomes" id="UP000541969"/>
    </source>
</evidence>
<dbReference type="Proteomes" id="UP000541969">
    <property type="component" value="Unassembled WGS sequence"/>
</dbReference>
<gene>
    <name evidence="3" type="ORF">GGQ55_000337</name>
</gene>
<keyword evidence="4" id="KW-1185">Reference proteome</keyword>
<dbReference type="Gene3D" id="3.40.50.150">
    <property type="entry name" value="Vaccinia Virus protein VP39"/>
    <property type="match status" value="1"/>
</dbReference>
<dbReference type="PANTHER" id="PTHR45128">
    <property type="entry name" value="METHYLTRANSFERASE TYPE 11"/>
    <property type="match status" value="1"/>
</dbReference>
<evidence type="ECO:0000313" key="3">
    <source>
        <dbReference type="EMBL" id="NYJ04059.1"/>
    </source>
</evidence>
<evidence type="ECO:0000256" key="1">
    <source>
        <dbReference type="ARBA" id="ARBA00022679"/>
    </source>
</evidence>
<reference evidence="3 4" key="1">
    <citation type="submission" date="2020-07" db="EMBL/GenBank/DDBJ databases">
        <title>Sequencing the genomes of 1000 actinobacteria strains.</title>
        <authorList>
            <person name="Klenk H.-P."/>
        </authorList>
    </citation>
    <scope>NUCLEOTIDE SEQUENCE [LARGE SCALE GENOMIC DNA]</scope>
    <source>
        <strain evidence="3 4">DSM 104001</strain>
    </source>
</reference>
<dbReference type="InterPro" id="IPR053173">
    <property type="entry name" value="SAM-binding_MTase"/>
</dbReference>
<dbReference type="Gene3D" id="1.10.10.10">
    <property type="entry name" value="Winged helix-like DNA-binding domain superfamily/Winged helix DNA-binding domain"/>
    <property type="match status" value="1"/>
</dbReference>
<dbReference type="GO" id="GO:0032259">
    <property type="term" value="P:methylation"/>
    <property type="evidence" value="ECO:0007669"/>
    <property type="project" value="UniProtKB-KW"/>
</dbReference>
<keyword evidence="3" id="KW-0489">Methyltransferase</keyword>